<name>A0ABT6H3R6_9BACI</name>
<dbReference type="RefSeq" id="WP_278018049.1">
    <property type="nucleotide sequence ID" value="NZ_JARRRY010000003.1"/>
</dbReference>
<evidence type="ECO:0000313" key="3">
    <source>
        <dbReference type="Proteomes" id="UP001218246"/>
    </source>
</evidence>
<organism evidence="2 3">
    <name type="scientific">Ectobacillus antri</name>
    <dbReference type="NCBI Taxonomy" id="2486280"/>
    <lineage>
        <taxon>Bacteria</taxon>
        <taxon>Bacillati</taxon>
        <taxon>Bacillota</taxon>
        <taxon>Bacilli</taxon>
        <taxon>Bacillales</taxon>
        <taxon>Bacillaceae</taxon>
        <taxon>Ectobacillus</taxon>
    </lineage>
</organism>
<dbReference type="Proteomes" id="UP001218246">
    <property type="component" value="Unassembled WGS sequence"/>
</dbReference>
<reference evidence="2 3" key="1">
    <citation type="submission" date="2023-04" db="EMBL/GenBank/DDBJ databases">
        <title>Ectobacillus antri isolated from activated sludge.</title>
        <authorList>
            <person name="Yan P."/>
            <person name="Liu X."/>
        </authorList>
    </citation>
    <scope>NUCLEOTIDE SEQUENCE [LARGE SCALE GENOMIC DNA]</scope>
    <source>
        <strain evidence="2 3">C18H</strain>
    </source>
</reference>
<evidence type="ECO:0000313" key="2">
    <source>
        <dbReference type="EMBL" id="MDG5754021.1"/>
    </source>
</evidence>
<feature type="compositionally biased region" description="Basic and acidic residues" evidence="1">
    <location>
        <begin position="40"/>
        <end position="52"/>
    </location>
</feature>
<keyword evidence="3" id="KW-1185">Reference proteome</keyword>
<protein>
    <submittedName>
        <fullName evidence="2">Cytochrome C oxidase subunit III</fullName>
    </submittedName>
</protein>
<comment type="caution">
    <text evidence="2">The sequence shown here is derived from an EMBL/GenBank/DDBJ whole genome shotgun (WGS) entry which is preliminary data.</text>
</comment>
<proteinExistence type="predicted"/>
<feature type="region of interest" description="Disordered" evidence="1">
    <location>
        <begin position="23"/>
        <end position="52"/>
    </location>
</feature>
<sequence>MKNHPMYNPHAANQFNYQMHHQMLQQGYKKKKKGCNCGKKKQELQENQEENK</sequence>
<gene>
    <name evidence="2" type="ORF">P6P90_08540</name>
</gene>
<evidence type="ECO:0000256" key="1">
    <source>
        <dbReference type="SAM" id="MobiDB-lite"/>
    </source>
</evidence>
<accession>A0ABT6H3R6</accession>
<dbReference type="EMBL" id="JARULN010000005">
    <property type="protein sequence ID" value="MDG5754021.1"/>
    <property type="molecule type" value="Genomic_DNA"/>
</dbReference>